<dbReference type="FunFam" id="1.20.1740.10:FF:000001">
    <property type="entry name" value="Amino acid permease"/>
    <property type="match status" value="1"/>
</dbReference>
<feature type="transmembrane region" description="Helical" evidence="10">
    <location>
        <begin position="45"/>
        <end position="61"/>
    </location>
</feature>
<evidence type="ECO:0000256" key="10">
    <source>
        <dbReference type="SAM" id="Phobius"/>
    </source>
</evidence>
<dbReference type="Gene3D" id="1.20.1740.10">
    <property type="entry name" value="Amino acid/polyamine transporter I"/>
    <property type="match status" value="1"/>
</dbReference>
<sequence>MQQIEQGNLKKGLSNRHIQLIALGGSIGTGLFLGIAQTIKLAGPSVILGYAIAGLIAFLMMRQLGEMIVEEPVSGSFSHFAYKYWGKFAGFMSGWNYWVLNILVCMAELSAIGLYIHYWWPEIPTWVSALGFFIFINVINLLHVKLFGEMEFWLAIIKVLAIIAMIAFGSYLLASGSGGTQSSMQNLWELGGFFPNGVMGLVMAMAMIMFAFGGIELVGVAAAETDNPQKTLPKAINQIVYRVLLFYILSLVIILSLYPWNQMAQGGSPFVLIFDSLGSQTVATILNFVVLTAAVSVYNSTNYCTSRMLLGLAQQGNAPGFLRKINPRGIPVNAVMVSAFFTLICVLINYLFPEKAFNLLMMLVVAAIVINWVVISYTHLKFKKHMLAMNASTQFPSIAYPFTNYVCIVFMGGILLIMSQTPDMRIAVLMIPVWISLLLIAYFFKNKKISDHQLALKDKMRSIPKA</sequence>
<proteinExistence type="inferred from homology"/>
<dbReference type="PANTHER" id="PTHR43495:SF4">
    <property type="entry name" value="AROMATIC AMINO ACID TRANSPORT PROTEIN AROP"/>
    <property type="match status" value="1"/>
</dbReference>
<feature type="transmembrane region" description="Helical" evidence="10">
    <location>
        <begin position="97"/>
        <end position="120"/>
    </location>
</feature>
<feature type="transmembrane region" description="Helical" evidence="10">
    <location>
        <begin position="280"/>
        <end position="298"/>
    </location>
</feature>
<name>A0A1G6K3B4_9GAMM</name>
<keyword evidence="3" id="KW-0813">Transport</keyword>
<dbReference type="PROSITE" id="PS00218">
    <property type="entry name" value="AMINO_ACID_PERMEASE_1"/>
    <property type="match status" value="1"/>
</dbReference>
<comment type="similarity">
    <text evidence="2">Belongs to the amino acid-polyamine-organocation (APC) superfamily. Amino acid transporter (AAT) (TC 2.A.3.1) family.</text>
</comment>
<reference evidence="13" key="1">
    <citation type="submission" date="2016-09" db="EMBL/GenBank/DDBJ databases">
        <authorList>
            <person name="Varghese N."/>
            <person name="Submissions S."/>
        </authorList>
    </citation>
    <scope>NUCLEOTIDE SEQUENCE [LARGE SCALE GENOMIC DNA]</scope>
    <source>
        <strain evidence="13">ANC 4667</strain>
    </source>
</reference>
<keyword evidence="5" id="KW-0997">Cell inner membrane</keyword>
<feature type="transmembrane region" description="Helical" evidence="10">
    <location>
        <begin position="398"/>
        <end position="418"/>
    </location>
</feature>
<dbReference type="AlphaFoldDB" id="A0A1G6K3B4"/>
<accession>A0A1G6K3B4</accession>
<evidence type="ECO:0000256" key="3">
    <source>
        <dbReference type="ARBA" id="ARBA00022448"/>
    </source>
</evidence>
<evidence type="ECO:0000256" key="2">
    <source>
        <dbReference type="ARBA" id="ARBA00008583"/>
    </source>
</evidence>
<dbReference type="GO" id="GO:0006865">
    <property type="term" value="P:amino acid transport"/>
    <property type="evidence" value="ECO:0007669"/>
    <property type="project" value="UniProtKB-KW"/>
</dbReference>
<dbReference type="PIRSF" id="PIRSF006060">
    <property type="entry name" value="AA_transporter"/>
    <property type="match status" value="1"/>
</dbReference>
<feature type="transmembrane region" description="Helical" evidence="10">
    <location>
        <begin position="358"/>
        <end position="377"/>
    </location>
</feature>
<dbReference type="InterPro" id="IPR004841">
    <property type="entry name" value="AA-permease/SLC12A_dom"/>
</dbReference>
<keyword evidence="7" id="KW-0029">Amino-acid transport</keyword>
<dbReference type="GO" id="GO:0055085">
    <property type="term" value="P:transmembrane transport"/>
    <property type="evidence" value="ECO:0007669"/>
    <property type="project" value="InterPro"/>
</dbReference>
<organism evidence="12 13">
    <name type="scientific">Acinetobacter kookii</name>
    <dbReference type="NCBI Taxonomy" id="1226327"/>
    <lineage>
        <taxon>Bacteria</taxon>
        <taxon>Pseudomonadati</taxon>
        <taxon>Pseudomonadota</taxon>
        <taxon>Gammaproteobacteria</taxon>
        <taxon>Moraxellales</taxon>
        <taxon>Moraxellaceae</taxon>
        <taxon>Acinetobacter</taxon>
    </lineage>
</organism>
<feature type="transmembrane region" description="Helical" evidence="10">
    <location>
        <begin position="193"/>
        <end position="218"/>
    </location>
</feature>
<feature type="transmembrane region" description="Helical" evidence="10">
    <location>
        <begin position="20"/>
        <end position="39"/>
    </location>
</feature>
<feature type="domain" description="Amino acid permease/ SLC12A" evidence="11">
    <location>
        <begin position="17"/>
        <end position="448"/>
    </location>
</feature>
<protein>
    <submittedName>
        <fullName evidence="12">Aromatic amino acid transport protein AroP</fullName>
    </submittedName>
</protein>
<feature type="transmembrane region" description="Helical" evidence="10">
    <location>
        <begin position="424"/>
        <end position="444"/>
    </location>
</feature>
<evidence type="ECO:0000256" key="6">
    <source>
        <dbReference type="ARBA" id="ARBA00022692"/>
    </source>
</evidence>
<evidence type="ECO:0000259" key="11">
    <source>
        <dbReference type="Pfam" id="PF00324"/>
    </source>
</evidence>
<dbReference type="STRING" id="1226327.SAMN05421732_104147"/>
<comment type="subcellular location">
    <subcellularLocation>
        <location evidence="1">Cell inner membrane</location>
        <topology evidence="1">Multi-pass membrane protein</topology>
    </subcellularLocation>
</comment>
<keyword evidence="4" id="KW-1003">Cell membrane</keyword>
<evidence type="ECO:0000256" key="8">
    <source>
        <dbReference type="ARBA" id="ARBA00022989"/>
    </source>
</evidence>
<dbReference type="EMBL" id="FMYO01000004">
    <property type="protein sequence ID" value="SDC25115.1"/>
    <property type="molecule type" value="Genomic_DNA"/>
</dbReference>
<gene>
    <name evidence="12" type="ORF">SAMN05421732_104147</name>
</gene>
<dbReference type="OrthoDB" id="5297508at2"/>
<keyword evidence="6 10" id="KW-0812">Transmembrane</keyword>
<dbReference type="InterPro" id="IPR004840">
    <property type="entry name" value="Amino_acid_permease_CS"/>
</dbReference>
<evidence type="ECO:0000313" key="12">
    <source>
        <dbReference type="EMBL" id="SDC25115.1"/>
    </source>
</evidence>
<evidence type="ECO:0000256" key="1">
    <source>
        <dbReference type="ARBA" id="ARBA00004429"/>
    </source>
</evidence>
<keyword evidence="9 10" id="KW-0472">Membrane</keyword>
<keyword evidence="13" id="KW-1185">Reference proteome</keyword>
<evidence type="ECO:0000256" key="4">
    <source>
        <dbReference type="ARBA" id="ARBA00022475"/>
    </source>
</evidence>
<feature type="transmembrane region" description="Helical" evidence="10">
    <location>
        <begin position="151"/>
        <end position="173"/>
    </location>
</feature>
<dbReference type="GO" id="GO:0005886">
    <property type="term" value="C:plasma membrane"/>
    <property type="evidence" value="ECO:0007669"/>
    <property type="project" value="UniProtKB-SubCell"/>
</dbReference>
<dbReference type="RefSeq" id="WP_092819640.1">
    <property type="nucleotide sequence ID" value="NZ_BAABKJ010000010.1"/>
</dbReference>
<keyword evidence="8 10" id="KW-1133">Transmembrane helix</keyword>
<dbReference type="PANTHER" id="PTHR43495">
    <property type="entry name" value="GABA PERMEASE"/>
    <property type="match status" value="1"/>
</dbReference>
<feature type="transmembrane region" description="Helical" evidence="10">
    <location>
        <begin position="239"/>
        <end position="260"/>
    </location>
</feature>
<feature type="transmembrane region" description="Helical" evidence="10">
    <location>
        <begin position="332"/>
        <end position="352"/>
    </location>
</feature>
<evidence type="ECO:0000313" key="13">
    <source>
        <dbReference type="Proteomes" id="UP000243468"/>
    </source>
</evidence>
<evidence type="ECO:0000256" key="5">
    <source>
        <dbReference type="ARBA" id="ARBA00022519"/>
    </source>
</evidence>
<feature type="transmembrane region" description="Helical" evidence="10">
    <location>
        <begin position="126"/>
        <end position="144"/>
    </location>
</feature>
<evidence type="ECO:0000256" key="9">
    <source>
        <dbReference type="ARBA" id="ARBA00023136"/>
    </source>
</evidence>
<evidence type="ECO:0000256" key="7">
    <source>
        <dbReference type="ARBA" id="ARBA00022970"/>
    </source>
</evidence>
<dbReference type="Proteomes" id="UP000243468">
    <property type="component" value="Unassembled WGS sequence"/>
</dbReference>
<dbReference type="Pfam" id="PF00324">
    <property type="entry name" value="AA_permease"/>
    <property type="match status" value="1"/>
</dbReference>